<dbReference type="RefSeq" id="WP_394976682.1">
    <property type="nucleotide sequence ID" value="NZ_JAXEOD010000024.1"/>
</dbReference>
<dbReference type="AlphaFoldDB" id="A0A9D2E5J9"/>
<protein>
    <submittedName>
        <fullName evidence="1">Uncharacterized protein</fullName>
    </submittedName>
</protein>
<dbReference type="EMBL" id="DXBV01000091">
    <property type="protein sequence ID" value="HIZ31384.1"/>
    <property type="molecule type" value="Genomic_DNA"/>
</dbReference>
<reference evidence="1" key="2">
    <citation type="submission" date="2021-04" db="EMBL/GenBank/DDBJ databases">
        <authorList>
            <person name="Gilroy R."/>
        </authorList>
    </citation>
    <scope>NUCLEOTIDE SEQUENCE</scope>
    <source>
        <strain evidence="1">ChiGjej4B4-18154</strain>
    </source>
</reference>
<dbReference type="Proteomes" id="UP000824035">
    <property type="component" value="Unassembled WGS sequence"/>
</dbReference>
<name>A0A9D2E5J9_9FIRM</name>
<accession>A0A9D2E5J9</accession>
<evidence type="ECO:0000313" key="1">
    <source>
        <dbReference type="EMBL" id="HIZ31384.1"/>
    </source>
</evidence>
<organism evidence="1 2">
    <name type="scientific">Candidatus Allofournierella merdipullorum</name>
    <dbReference type="NCBI Taxonomy" id="2838595"/>
    <lineage>
        <taxon>Bacteria</taxon>
        <taxon>Bacillati</taxon>
        <taxon>Bacillota</taxon>
        <taxon>Clostridia</taxon>
        <taxon>Eubacteriales</taxon>
        <taxon>Oscillospiraceae</taxon>
        <taxon>Allofournierella</taxon>
    </lineage>
</organism>
<comment type="caution">
    <text evidence="1">The sequence shown here is derived from an EMBL/GenBank/DDBJ whole genome shotgun (WGS) entry which is preliminary data.</text>
</comment>
<sequence>MSTSKIDLLTYLVEAGGLVCAPRNTLLTACALEQGQSCSERESLQLAKEGSELLVQFSRPSEQAEKVPQDRRSLLLRERPARRLRFVAVEGSIGNGVIVPSTRAVSPGASVKLEEGGG</sequence>
<evidence type="ECO:0000313" key="2">
    <source>
        <dbReference type="Proteomes" id="UP000824035"/>
    </source>
</evidence>
<reference evidence="1" key="1">
    <citation type="journal article" date="2021" name="PeerJ">
        <title>Extensive microbial diversity within the chicken gut microbiome revealed by metagenomics and culture.</title>
        <authorList>
            <person name="Gilroy R."/>
            <person name="Ravi A."/>
            <person name="Getino M."/>
            <person name="Pursley I."/>
            <person name="Horton D.L."/>
            <person name="Alikhan N.F."/>
            <person name="Baker D."/>
            <person name="Gharbi K."/>
            <person name="Hall N."/>
            <person name="Watson M."/>
            <person name="Adriaenssens E.M."/>
            <person name="Foster-Nyarko E."/>
            <person name="Jarju S."/>
            <person name="Secka A."/>
            <person name="Antonio M."/>
            <person name="Oren A."/>
            <person name="Chaudhuri R.R."/>
            <person name="La Ragione R."/>
            <person name="Hildebrand F."/>
            <person name="Pallen M.J."/>
        </authorList>
    </citation>
    <scope>NUCLEOTIDE SEQUENCE</scope>
    <source>
        <strain evidence="1">ChiGjej4B4-18154</strain>
    </source>
</reference>
<gene>
    <name evidence="1" type="ORF">H9813_09195</name>
</gene>
<proteinExistence type="predicted"/>